<dbReference type="Proteomes" id="UP001167796">
    <property type="component" value="Unassembled WGS sequence"/>
</dbReference>
<dbReference type="EMBL" id="JAUQSX010000003">
    <property type="protein sequence ID" value="MDO7846169.1"/>
    <property type="molecule type" value="Genomic_DNA"/>
</dbReference>
<proteinExistence type="predicted"/>
<gene>
    <name evidence="2" type="ORF">Q5H92_07375</name>
</gene>
<dbReference type="SUPFAM" id="SSF88874">
    <property type="entry name" value="Receptor-binding domain of short tail fibre protein gp12"/>
    <property type="match status" value="1"/>
</dbReference>
<dbReference type="RefSeq" id="WP_305010858.1">
    <property type="nucleotide sequence ID" value="NZ_JAUQSX010000003.1"/>
</dbReference>
<evidence type="ECO:0000313" key="2">
    <source>
        <dbReference type="EMBL" id="MDO7846169.1"/>
    </source>
</evidence>
<sequence length="179" mass="18711">MENYVGEIRIFAGTFAPATWLDCNGQQLSISEYEVLYALIGTTYGGDGQTTFGLPDLRSRAVVGMGQGRGLSNFTQGEMTGTENVQLSVSNLPSHQHPLANGSLRGITGAGGQTSPSGAYFGDQGGDLYSNVASDSTLASDALAMQLTPAGGAGQHPNLQPYLTMRYIIATQGIFPSQP</sequence>
<evidence type="ECO:0000259" key="1">
    <source>
        <dbReference type="Pfam" id="PF07484"/>
    </source>
</evidence>
<accession>A0ABT9A9W7</accession>
<dbReference type="InterPro" id="IPR011083">
    <property type="entry name" value="Phage_tail_collar_dom"/>
</dbReference>
<name>A0ABT9A9W7_9BACT</name>
<protein>
    <submittedName>
        <fullName evidence="2">Tail fiber protein</fullName>
    </submittedName>
</protein>
<keyword evidence="3" id="KW-1185">Reference proteome</keyword>
<dbReference type="Gene3D" id="3.90.1340.10">
    <property type="entry name" value="Phage tail collar domain"/>
    <property type="match status" value="1"/>
</dbReference>
<dbReference type="InterPro" id="IPR037053">
    <property type="entry name" value="Phage_tail_collar_dom_sf"/>
</dbReference>
<comment type="caution">
    <text evidence="2">The sequence shown here is derived from an EMBL/GenBank/DDBJ whole genome shotgun (WGS) entry which is preliminary data.</text>
</comment>
<evidence type="ECO:0000313" key="3">
    <source>
        <dbReference type="Proteomes" id="UP001167796"/>
    </source>
</evidence>
<organism evidence="2 3">
    <name type="scientific">Hymenobacter mellowenesis</name>
    <dbReference type="NCBI Taxonomy" id="3063995"/>
    <lineage>
        <taxon>Bacteria</taxon>
        <taxon>Pseudomonadati</taxon>
        <taxon>Bacteroidota</taxon>
        <taxon>Cytophagia</taxon>
        <taxon>Cytophagales</taxon>
        <taxon>Hymenobacteraceae</taxon>
        <taxon>Hymenobacter</taxon>
    </lineage>
</organism>
<reference evidence="2" key="1">
    <citation type="submission" date="2023-07" db="EMBL/GenBank/DDBJ databases">
        <authorList>
            <person name="Kim M.K."/>
        </authorList>
    </citation>
    <scope>NUCLEOTIDE SEQUENCE</scope>
    <source>
        <strain evidence="2">M29</strain>
    </source>
</reference>
<dbReference type="Pfam" id="PF07484">
    <property type="entry name" value="Collar"/>
    <property type="match status" value="1"/>
</dbReference>
<feature type="domain" description="Phage tail collar" evidence="1">
    <location>
        <begin position="6"/>
        <end position="61"/>
    </location>
</feature>